<dbReference type="PANTHER" id="PTHR28524:SF3">
    <property type="entry name" value="SUCCINATE DEHYDROGENASE ASSEMBLY FACTOR 4, MITOCHONDRIAL"/>
    <property type="match status" value="1"/>
</dbReference>
<gene>
    <name evidence="5" type="ORF">FA09DRAFT_361847</name>
</gene>
<name>A0A316Z584_9BASI</name>
<dbReference type="STRING" id="58919.A0A316Z584"/>
<evidence type="ECO:0000256" key="1">
    <source>
        <dbReference type="ARBA" id="ARBA00005701"/>
    </source>
</evidence>
<protein>
    <recommendedName>
        <fullName evidence="2">Succinate dehydrogenase assembly factor 4, mitochondrial</fullName>
    </recommendedName>
</protein>
<feature type="chain" id="PRO_5016395607" description="Succinate dehydrogenase assembly factor 4, mitochondrial" evidence="4">
    <location>
        <begin position="20"/>
        <end position="136"/>
    </location>
</feature>
<keyword evidence="6" id="KW-1185">Reference proteome</keyword>
<reference evidence="5 6" key="1">
    <citation type="journal article" date="2018" name="Mol. Biol. Evol.">
        <title>Broad Genomic Sampling Reveals a Smut Pathogenic Ancestry of the Fungal Clade Ustilaginomycotina.</title>
        <authorList>
            <person name="Kijpornyongpan T."/>
            <person name="Mondo S.J."/>
            <person name="Barry K."/>
            <person name="Sandor L."/>
            <person name="Lee J."/>
            <person name="Lipzen A."/>
            <person name="Pangilinan J."/>
            <person name="LaButti K."/>
            <person name="Hainaut M."/>
            <person name="Henrissat B."/>
            <person name="Grigoriev I.V."/>
            <person name="Spatafora J.W."/>
            <person name="Aime M.C."/>
        </authorList>
    </citation>
    <scope>NUCLEOTIDE SEQUENCE [LARGE SCALE GENOMIC DNA]</scope>
    <source>
        <strain evidence="5 6">MCA 4186</strain>
    </source>
</reference>
<keyword evidence="4" id="KW-0732">Signal</keyword>
<dbReference type="GO" id="GO:0005739">
    <property type="term" value="C:mitochondrion"/>
    <property type="evidence" value="ECO:0007669"/>
    <property type="project" value="TreeGrafter"/>
</dbReference>
<feature type="compositionally biased region" description="Basic and acidic residues" evidence="3">
    <location>
        <begin position="88"/>
        <end position="100"/>
    </location>
</feature>
<dbReference type="GeneID" id="37272951"/>
<feature type="compositionally biased region" description="Basic and acidic residues" evidence="3">
    <location>
        <begin position="60"/>
        <end position="73"/>
    </location>
</feature>
<evidence type="ECO:0000313" key="5">
    <source>
        <dbReference type="EMBL" id="PWN96711.1"/>
    </source>
</evidence>
<dbReference type="GO" id="GO:0034553">
    <property type="term" value="P:mitochondrial respiratory chain complex II assembly"/>
    <property type="evidence" value="ECO:0007669"/>
    <property type="project" value="TreeGrafter"/>
</dbReference>
<evidence type="ECO:0000256" key="2">
    <source>
        <dbReference type="ARBA" id="ARBA00022170"/>
    </source>
</evidence>
<dbReference type="Proteomes" id="UP000245946">
    <property type="component" value="Unassembled WGS sequence"/>
</dbReference>
<dbReference type="AlphaFoldDB" id="A0A316Z584"/>
<evidence type="ECO:0000256" key="3">
    <source>
        <dbReference type="SAM" id="MobiDB-lite"/>
    </source>
</evidence>
<dbReference type="RefSeq" id="XP_025596990.1">
    <property type="nucleotide sequence ID" value="XM_025745407.1"/>
</dbReference>
<feature type="signal peptide" evidence="4">
    <location>
        <begin position="1"/>
        <end position="19"/>
    </location>
</feature>
<dbReference type="PANTHER" id="PTHR28524">
    <property type="entry name" value="SUCCINATE DEHYDROGENASE ASSEMBLY FACTOR 4, MITOCHONDRIAL"/>
    <property type="match status" value="1"/>
</dbReference>
<dbReference type="EMBL" id="KZ819298">
    <property type="protein sequence ID" value="PWN96711.1"/>
    <property type="molecule type" value="Genomic_DNA"/>
</dbReference>
<dbReference type="OrthoDB" id="201362at2759"/>
<proteinExistence type="inferred from homology"/>
<feature type="region of interest" description="Disordered" evidence="3">
    <location>
        <begin position="28"/>
        <end position="136"/>
    </location>
</feature>
<accession>A0A316Z584</accession>
<organism evidence="5 6">
    <name type="scientific">Tilletiopsis washingtonensis</name>
    <dbReference type="NCBI Taxonomy" id="58919"/>
    <lineage>
        <taxon>Eukaryota</taxon>
        <taxon>Fungi</taxon>
        <taxon>Dikarya</taxon>
        <taxon>Basidiomycota</taxon>
        <taxon>Ustilaginomycotina</taxon>
        <taxon>Exobasidiomycetes</taxon>
        <taxon>Entylomatales</taxon>
        <taxon>Entylomatales incertae sedis</taxon>
        <taxon>Tilletiopsis</taxon>
    </lineage>
</organism>
<evidence type="ECO:0000256" key="4">
    <source>
        <dbReference type="SAM" id="SignalP"/>
    </source>
</evidence>
<comment type="similarity">
    <text evidence="1">Belongs to the SDHAF4 family.</text>
</comment>
<dbReference type="InterPro" id="IPR012875">
    <property type="entry name" value="SDHF4"/>
</dbReference>
<sequence>MLALRTALLPPLRLSCASARTLRTSACALQQGEGSSSSSGGGGGNGKLFSRPGPPSLPPREQREFEKLVKEKSNALQFTSAQVPSDGDPVHPDARRKPSPDFEGETNPETGEVGGPKQDPLTWAREWSYGGRATDF</sequence>
<evidence type="ECO:0000313" key="6">
    <source>
        <dbReference type="Proteomes" id="UP000245946"/>
    </source>
</evidence>
<feature type="compositionally biased region" description="Polar residues" evidence="3">
    <location>
        <begin position="74"/>
        <end position="83"/>
    </location>
</feature>
<dbReference type="Pfam" id="PF07896">
    <property type="entry name" value="DUF1674"/>
    <property type="match status" value="1"/>
</dbReference>